<keyword evidence="2" id="KW-0809">Transit peptide</keyword>
<evidence type="ECO:0000313" key="4">
    <source>
        <dbReference type="EMBL" id="AMW33952.1"/>
    </source>
</evidence>
<name>A0A143DB76_9PROT</name>
<gene>
    <name evidence="4" type="ORF">AY555_00805</name>
</gene>
<keyword evidence="3" id="KW-0143">Chaperone</keyword>
<dbReference type="GO" id="GO:0043461">
    <property type="term" value="P:proton-transporting ATP synthase complex assembly"/>
    <property type="evidence" value="ECO:0007669"/>
    <property type="project" value="InterPro"/>
</dbReference>
<dbReference type="GeneID" id="53315696"/>
<dbReference type="STRING" id="1549855.AY555_00805"/>
<dbReference type="InterPro" id="IPR023335">
    <property type="entry name" value="ATP12_ortho_dom_sf"/>
</dbReference>
<dbReference type="PANTHER" id="PTHR21013:SF10">
    <property type="entry name" value="ATP SYNTHASE MITOCHONDRIAL F1 COMPLEX ASSEMBLY FACTOR 2"/>
    <property type="match status" value="1"/>
</dbReference>
<evidence type="ECO:0000256" key="3">
    <source>
        <dbReference type="ARBA" id="ARBA00023186"/>
    </source>
</evidence>
<dbReference type="Pfam" id="PF07542">
    <property type="entry name" value="ATP12"/>
    <property type="match status" value="1"/>
</dbReference>
<dbReference type="EMBL" id="CP014525">
    <property type="protein sequence ID" value="AMW33952.1"/>
    <property type="molecule type" value="Genomic_DNA"/>
</dbReference>
<sequence length="241" mass="26387">MILEQMQRPRRFWKQAAVCCNGDAGYGVELDGKSINVASGRPLQVQSRVLAEAIAREWNDQGDSLSFAAMPMTRLASAAVDRMEDQRSALIEGLMDHVHGDVLFYHAADPADLVELQAVTWGPLLAWAGDVLGVKPLTTRGLMPVQQDSAYVAAMRQAITGLTNEMLTVFHGVASGCNSLILALALVRRHIDAATAFDASLLDELYQSSLWGEDHEAVQRRTALRHDLVQMEVYASLLGTR</sequence>
<keyword evidence="5" id="KW-1185">Reference proteome</keyword>
<evidence type="ECO:0000256" key="1">
    <source>
        <dbReference type="ARBA" id="ARBA00008231"/>
    </source>
</evidence>
<comment type="similarity">
    <text evidence="1">Belongs to the ATP12 family.</text>
</comment>
<evidence type="ECO:0000313" key="5">
    <source>
        <dbReference type="Proteomes" id="UP000076066"/>
    </source>
</evidence>
<dbReference type="OrthoDB" id="9797825at2"/>
<accession>A0A143DB76</accession>
<dbReference type="Proteomes" id="UP000076066">
    <property type="component" value="Chromosome"/>
</dbReference>
<dbReference type="Gene3D" id="3.30.2180.10">
    <property type="entry name" value="ATP12-like"/>
    <property type="match status" value="1"/>
</dbReference>
<dbReference type="SUPFAM" id="SSF160909">
    <property type="entry name" value="ATP12-like"/>
    <property type="match status" value="1"/>
</dbReference>
<protein>
    <submittedName>
        <fullName evidence="4">Uncharacterized protein</fullName>
    </submittedName>
</protein>
<dbReference type="RefSeq" id="WP_066132145.1">
    <property type="nucleotide sequence ID" value="NZ_CP014525.1"/>
</dbReference>
<dbReference type="InterPro" id="IPR011419">
    <property type="entry name" value="ATP12_ATP_synth-F1-assembly"/>
</dbReference>
<organism evidence="4 5">
    <name type="scientific">Haematospirillum jordaniae</name>
    <dbReference type="NCBI Taxonomy" id="1549855"/>
    <lineage>
        <taxon>Bacteria</taxon>
        <taxon>Pseudomonadati</taxon>
        <taxon>Pseudomonadota</taxon>
        <taxon>Alphaproteobacteria</taxon>
        <taxon>Rhodospirillales</taxon>
        <taxon>Novispirillaceae</taxon>
        <taxon>Haematospirillum</taxon>
    </lineage>
</organism>
<dbReference type="AlphaFoldDB" id="A0A143DB76"/>
<dbReference type="InterPro" id="IPR042272">
    <property type="entry name" value="ATP12_ATP_synth-F1-assembly_N"/>
</dbReference>
<evidence type="ECO:0000256" key="2">
    <source>
        <dbReference type="ARBA" id="ARBA00022946"/>
    </source>
</evidence>
<proteinExistence type="inferred from homology"/>
<dbReference type="KEGG" id="hjo:AY555_00805"/>
<reference evidence="4 5" key="1">
    <citation type="submission" date="2016-02" db="EMBL/GenBank/DDBJ databases">
        <title>Complete Genome of H5569, the type strain of the newly described species Haematospirillium jordaniae.</title>
        <authorList>
            <person name="Nicholson A.C."/>
            <person name="Humrighouse B.W."/>
            <person name="Loparov V."/>
            <person name="McQuiston J.R."/>
        </authorList>
    </citation>
    <scope>NUCLEOTIDE SEQUENCE [LARGE SCALE GENOMIC DNA]</scope>
    <source>
        <strain evidence="4 5">H5569</strain>
    </source>
</reference>
<dbReference type="PANTHER" id="PTHR21013">
    <property type="entry name" value="ATP SYNTHASE MITOCHONDRIAL F1 COMPLEX ASSEMBLY FACTOR 2/ATP12 PROTEIN, MITOCHONDRIAL PRECURSOR"/>
    <property type="match status" value="1"/>
</dbReference>
<dbReference type="Gene3D" id="1.10.3580.10">
    <property type="entry name" value="ATP12 ATPase"/>
    <property type="match status" value="1"/>
</dbReference>